<gene>
    <name evidence="3" type="ORF">PT015_23665</name>
</gene>
<proteinExistence type="predicted"/>
<keyword evidence="1" id="KW-0812">Transmembrane</keyword>
<evidence type="ECO:0000313" key="4">
    <source>
        <dbReference type="Proteomes" id="UP001236585"/>
    </source>
</evidence>
<dbReference type="RefSeq" id="WP_285187688.1">
    <property type="nucleotide sequence ID" value="NZ_CP126981.1"/>
</dbReference>
<dbReference type="EMBL" id="CP126981">
    <property type="protein sequence ID" value="WIM87791.1"/>
    <property type="molecule type" value="Genomic_DNA"/>
</dbReference>
<sequence length="236" mass="25356">MALAIVMLLIFVPLGLVMIFKPKPMWWALSSWKFKNPEANEPSEAGYLMTRLSGIMTIGVAIFLVMLTARTPSQRFAPPVRSTTPTSPTATKTYAPQDRGEIPIVGYQLMATNKGKQYLTISYLTPQDADAVAGGMNTAPNRGCEVVQTVNGIGTGTVTVDLRLSWSNPNGYYTARDDERCRVTGRWSPYGASTMVSTEIDPAASVFTNGDIVNYEGQVVAKAAAGNAVPKLAGTP</sequence>
<evidence type="ECO:0000313" key="3">
    <source>
        <dbReference type="EMBL" id="WIM87791.1"/>
    </source>
</evidence>
<feature type="transmembrane region" description="Helical" evidence="1">
    <location>
        <begin position="45"/>
        <end position="67"/>
    </location>
</feature>
<feature type="domain" description="DUF6199" evidence="2">
    <location>
        <begin position="7"/>
        <end position="66"/>
    </location>
</feature>
<reference evidence="3 4" key="1">
    <citation type="journal article" date="2023" name="Microbiol. Resour. Announc.">
        <title>Complete Genome Sequence of Mycobacterium wuenschmanii, a novel Nontuberculous Mycobacterium Isolated from a captive population of Amazon Milk Frogs.</title>
        <authorList>
            <person name="Hicks J."/>
            <person name="Zeineldin M."/>
            <person name="Ward H."/>
            <person name="Wuenschmann A."/>
            <person name="Camp P."/>
            <person name="Farrell D."/>
            <person name="Lehman K."/>
            <person name="Thacker T."/>
            <person name="Cuthbert E."/>
        </authorList>
    </citation>
    <scope>NUCLEOTIDE SEQUENCE [LARGE SCALE GENOMIC DNA]</scope>
    <source>
        <strain evidence="3 4">Wuenschmanii</strain>
    </source>
</reference>
<keyword evidence="1" id="KW-1133">Transmembrane helix</keyword>
<dbReference type="Pfam" id="PF19701">
    <property type="entry name" value="DUF6199"/>
    <property type="match status" value="1"/>
</dbReference>
<organism evidence="3 4">
    <name type="scientific">Candidatus Mycobacterium wuenschmannii</name>
    <dbReference type="NCBI Taxonomy" id="3027808"/>
    <lineage>
        <taxon>Bacteria</taxon>
        <taxon>Bacillati</taxon>
        <taxon>Actinomycetota</taxon>
        <taxon>Actinomycetes</taxon>
        <taxon>Mycobacteriales</taxon>
        <taxon>Mycobacteriaceae</taxon>
        <taxon>Mycobacterium</taxon>
    </lineage>
</organism>
<accession>A0ABY8VXH2</accession>
<keyword evidence="4" id="KW-1185">Reference proteome</keyword>
<dbReference type="InterPro" id="IPR045679">
    <property type="entry name" value="DUF6199"/>
</dbReference>
<dbReference type="Proteomes" id="UP001236585">
    <property type="component" value="Chromosome"/>
</dbReference>
<protein>
    <recommendedName>
        <fullName evidence="2">DUF6199 domain-containing protein</fullName>
    </recommendedName>
</protein>
<keyword evidence="1" id="KW-0472">Membrane</keyword>
<name>A0ABY8VXH2_9MYCO</name>
<evidence type="ECO:0000259" key="2">
    <source>
        <dbReference type="Pfam" id="PF19701"/>
    </source>
</evidence>
<evidence type="ECO:0000256" key="1">
    <source>
        <dbReference type="SAM" id="Phobius"/>
    </source>
</evidence>